<proteinExistence type="predicted"/>
<accession>A0A7D6VBT7</accession>
<dbReference type="AlphaFoldDB" id="A0A7D6VBT7"/>
<evidence type="ECO:0008006" key="3">
    <source>
        <dbReference type="Google" id="ProtNLM"/>
    </source>
</evidence>
<keyword evidence="2" id="KW-1185">Reference proteome</keyword>
<protein>
    <recommendedName>
        <fullName evidence="3">Methyltransferase</fullName>
    </recommendedName>
</protein>
<reference evidence="1 2" key="1">
    <citation type="submission" date="2020-07" db="EMBL/GenBank/DDBJ databases">
        <authorList>
            <person name="Zhuang K."/>
            <person name="Ran Y."/>
        </authorList>
    </citation>
    <scope>NUCLEOTIDE SEQUENCE [LARGE SCALE GENOMIC DNA]</scope>
    <source>
        <strain evidence="1 2">WCH-YHL-001</strain>
    </source>
</reference>
<name>A0A7D6VBT7_9NOCA</name>
<gene>
    <name evidence="1" type="ORF">H0264_02915</name>
</gene>
<evidence type="ECO:0000313" key="2">
    <source>
        <dbReference type="Proteomes" id="UP000515512"/>
    </source>
</evidence>
<sequence>MTPEEAEALHAAARTYAGNGTILEIATPTGNSITSLTAAAQETGATVITRGHDSGSEGWRTPLRMLVITATPSEQAARSAYDNWVHWLAGGGLLAIHDNSPEGTTLYRRALATGKFTELPAPGTLRLLQRTAACN</sequence>
<evidence type="ECO:0000313" key="1">
    <source>
        <dbReference type="EMBL" id="QLY31331.1"/>
    </source>
</evidence>
<dbReference type="KEGG" id="nhu:H0264_02915"/>
<dbReference type="EMBL" id="CP059399">
    <property type="protein sequence ID" value="QLY31331.1"/>
    <property type="molecule type" value="Genomic_DNA"/>
</dbReference>
<organism evidence="1 2">
    <name type="scientific">Nocardia huaxiensis</name>
    <dbReference type="NCBI Taxonomy" id="2755382"/>
    <lineage>
        <taxon>Bacteria</taxon>
        <taxon>Bacillati</taxon>
        <taxon>Actinomycetota</taxon>
        <taxon>Actinomycetes</taxon>
        <taxon>Mycobacteriales</taxon>
        <taxon>Nocardiaceae</taxon>
        <taxon>Nocardia</taxon>
    </lineage>
</organism>
<dbReference type="Proteomes" id="UP000515512">
    <property type="component" value="Chromosome"/>
</dbReference>
<dbReference type="RefSeq" id="WP_181582527.1">
    <property type="nucleotide sequence ID" value="NZ_CP059399.1"/>
</dbReference>